<name>T0ZLP4_9ZZZZ</name>
<reference evidence="1" key="1">
    <citation type="submission" date="2013-08" db="EMBL/GenBank/DDBJ databases">
        <authorList>
            <person name="Mendez C."/>
            <person name="Richter M."/>
            <person name="Ferrer M."/>
            <person name="Sanchez J."/>
        </authorList>
    </citation>
    <scope>NUCLEOTIDE SEQUENCE</scope>
</reference>
<evidence type="ECO:0000313" key="1">
    <source>
        <dbReference type="EMBL" id="EQD30710.1"/>
    </source>
</evidence>
<dbReference type="Gene3D" id="3.30.360.30">
    <property type="entry name" value="homospermidine synthase like"/>
    <property type="match status" value="1"/>
</dbReference>
<dbReference type="AlphaFoldDB" id="T0ZLP4"/>
<protein>
    <submittedName>
        <fullName evidence="1">Homospermidine synthase</fullName>
        <ecNumber evidence="1">2.5.1.44</ecNumber>
    </submittedName>
</protein>
<sequence length="48" mass="5757">NLEICRPYLGPLVGRYSDWTPLHERGRLFPEDIDVADPWQFKNVRVTW</sequence>
<feature type="non-terminal residue" evidence="1">
    <location>
        <position position="1"/>
    </location>
</feature>
<reference evidence="1" key="2">
    <citation type="journal article" date="2014" name="ISME J.">
        <title>Microbial stratification in low pH oxic and suboxic macroscopic growths along an acid mine drainage.</title>
        <authorList>
            <person name="Mendez-Garcia C."/>
            <person name="Mesa V."/>
            <person name="Sprenger R.R."/>
            <person name="Richter M."/>
            <person name="Diez M.S."/>
            <person name="Solano J."/>
            <person name="Bargiela R."/>
            <person name="Golyshina O.V."/>
            <person name="Manteca A."/>
            <person name="Ramos J.L."/>
            <person name="Gallego J.R."/>
            <person name="Llorente I."/>
            <person name="Martins Dos Santos V.A."/>
            <person name="Jensen O.N."/>
            <person name="Pelaez A.I."/>
            <person name="Sanchez J."/>
            <person name="Ferrer M."/>
        </authorList>
    </citation>
    <scope>NUCLEOTIDE SEQUENCE</scope>
</reference>
<dbReference type="EMBL" id="AUZZ01010173">
    <property type="protein sequence ID" value="EQD30710.1"/>
    <property type="molecule type" value="Genomic_DNA"/>
</dbReference>
<accession>T0ZLP4</accession>
<comment type="caution">
    <text evidence="1">The sequence shown here is derived from an EMBL/GenBank/DDBJ whole genome shotgun (WGS) entry which is preliminary data.</text>
</comment>
<organism evidence="1">
    <name type="scientific">mine drainage metagenome</name>
    <dbReference type="NCBI Taxonomy" id="410659"/>
    <lineage>
        <taxon>unclassified sequences</taxon>
        <taxon>metagenomes</taxon>
        <taxon>ecological metagenomes</taxon>
    </lineage>
</organism>
<proteinExistence type="predicted"/>
<dbReference type="EC" id="2.5.1.44" evidence="1"/>
<keyword evidence="1" id="KW-0808">Transferase</keyword>
<dbReference type="GO" id="GO:0047296">
    <property type="term" value="F:homospermidine synthase activity"/>
    <property type="evidence" value="ECO:0007669"/>
    <property type="project" value="UniProtKB-EC"/>
</dbReference>
<gene>
    <name evidence="1" type="ORF">B2A_14036</name>
</gene>
<dbReference type="InterPro" id="IPR023181">
    <property type="entry name" value="Homospermid_syn-like_C"/>
</dbReference>